<dbReference type="NCBIfam" id="TIGR04211">
    <property type="entry name" value="SH3_and_anchor"/>
    <property type="match status" value="1"/>
</dbReference>
<keyword evidence="11" id="KW-1185">Reference proteome</keyword>
<dbReference type="AlphaFoldDB" id="A0A4V3C025"/>
<evidence type="ECO:0000259" key="9">
    <source>
        <dbReference type="PROSITE" id="PS51781"/>
    </source>
</evidence>
<dbReference type="Pfam" id="PF08239">
    <property type="entry name" value="SH3_3"/>
    <property type="match status" value="1"/>
</dbReference>
<dbReference type="PIRSF" id="PIRSF006158">
    <property type="entry name" value="UCP006158_SH3"/>
    <property type="match status" value="1"/>
</dbReference>
<protein>
    <submittedName>
        <fullName evidence="10">SH3 domain protein</fullName>
    </submittedName>
</protein>
<keyword evidence="2 7" id="KW-0812">Transmembrane</keyword>
<gene>
    <name evidence="10" type="ORF">DFO68_107111</name>
</gene>
<evidence type="ECO:0000256" key="8">
    <source>
        <dbReference type="SAM" id="SignalP"/>
    </source>
</evidence>
<accession>A0A4V3C025</accession>
<feature type="chain" id="PRO_5020814379" evidence="8">
    <location>
        <begin position="25"/>
        <end position="208"/>
    </location>
</feature>
<evidence type="ECO:0000256" key="6">
    <source>
        <dbReference type="SAM" id="Coils"/>
    </source>
</evidence>
<keyword evidence="5 7" id="KW-0472">Membrane</keyword>
<proteinExistence type="predicted"/>
<organism evidence="10 11">
    <name type="scientific">Halomonas ventosae</name>
    <dbReference type="NCBI Taxonomy" id="229007"/>
    <lineage>
        <taxon>Bacteria</taxon>
        <taxon>Pseudomonadati</taxon>
        <taxon>Pseudomonadota</taxon>
        <taxon>Gammaproteobacteria</taxon>
        <taxon>Oceanospirillales</taxon>
        <taxon>Halomonadaceae</taxon>
        <taxon>Halomonas</taxon>
    </lineage>
</organism>
<dbReference type="Proteomes" id="UP000295150">
    <property type="component" value="Unassembled WGS sequence"/>
</dbReference>
<feature type="transmembrane region" description="Helical" evidence="7">
    <location>
        <begin position="176"/>
        <end position="197"/>
    </location>
</feature>
<comment type="caution">
    <text evidence="10">The sequence shown here is derived from an EMBL/GenBank/DDBJ whole genome shotgun (WGS) entry which is preliminary data.</text>
</comment>
<evidence type="ECO:0000256" key="7">
    <source>
        <dbReference type="SAM" id="Phobius"/>
    </source>
</evidence>
<evidence type="ECO:0000313" key="11">
    <source>
        <dbReference type="Proteomes" id="UP000295150"/>
    </source>
</evidence>
<evidence type="ECO:0000256" key="2">
    <source>
        <dbReference type="ARBA" id="ARBA00022692"/>
    </source>
</evidence>
<dbReference type="SMART" id="SM00287">
    <property type="entry name" value="SH3b"/>
    <property type="match status" value="1"/>
</dbReference>
<dbReference type="Gene3D" id="2.30.30.40">
    <property type="entry name" value="SH3 Domains"/>
    <property type="match status" value="1"/>
</dbReference>
<dbReference type="InterPro" id="IPR016476">
    <property type="entry name" value="SH3_dom_pro"/>
</dbReference>
<keyword evidence="4 7" id="KW-1133">Transmembrane helix</keyword>
<evidence type="ECO:0000256" key="5">
    <source>
        <dbReference type="ARBA" id="ARBA00023136"/>
    </source>
</evidence>
<feature type="signal peptide" evidence="8">
    <location>
        <begin position="1"/>
        <end position="24"/>
    </location>
</feature>
<keyword evidence="6" id="KW-0175">Coiled coil</keyword>
<reference evidence="10 11" key="1">
    <citation type="submission" date="2019-03" db="EMBL/GenBank/DDBJ databases">
        <title>Freshwater and sediment microbial communities from various areas in North America, analyzing microbe dynamics in response to fracking.</title>
        <authorList>
            <person name="Lamendella R."/>
        </authorList>
    </citation>
    <scope>NUCLEOTIDE SEQUENCE [LARGE SCALE GENOMIC DNA]</scope>
    <source>
        <strain evidence="10 11">1_TX</strain>
    </source>
</reference>
<sequence length="208" mass="23114">MTIQRLRTLTLGVALATLSPLALAQQADGAAWVSDELTTYVRSGPTDGYRIIGTLTAGEPVTVLETSGDYSRVRDSEGDTVWVLSSELQDTPSAQQQLPALEARVEELTEKLANINDTWQNRTASMTETLKVREQRIAELEARNAALEAETEQSRATIRALQARLDTQEEDLLMRYFMYGGGVAGAGLLVGLIVPHLPRRRRKRDRWF</sequence>
<comment type="subcellular location">
    <subcellularLocation>
        <location evidence="1">Membrane</location>
        <topology evidence="1">Single-pass membrane protein</topology>
    </subcellularLocation>
</comment>
<evidence type="ECO:0000313" key="10">
    <source>
        <dbReference type="EMBL" id="TDO08709.1"/>
    </source>
</evidence>
<feature type="coiled-coil region" evidence="6">
    <location>
        <begin position="91"/>
        <end position="171"/>
    </location>
</feature>
<evidence type="ECO:0000256" key="4">
    <source>
        <dbReference type="ARBA" id="ARBA00022989"/>
    </source>
</evidence>
<keyword evidence="3 8" id="KW-0732">Signal</keyword>
<feature type="domain" description="SH3b" evidence="9">
    <location>
        <begin position="28"/>
        <end position="92"/>
    </location>
</feature>
<dbReference type="OrthoDB" id="9790951at2"/>
<dbReference type="InterPro" id="IPR003646">
    <property type="entry name" value="SH3-like_bac-type"/>
</dbReference>
<dbReference type="GO" id="GO:0016020">
    <property type="term" value="C:membrane"/>
    <property type="evidence" value="ECO:0007669"/>
    <property type="project" value="UniProtKB-SubCell"/>
</dbReference>
<dbReference type="PROSITE" id="PS51781">
    <property type="entry name" value="SH3B"/>
    <property type="match status" value="1"/>
</dbReference>
<evidence type="ECO:0000256" key="3">
    <source>
        <dbReference type="ARBA" id="ARBA00022729"/>
    </source>
</evidence>
<dbReference type="EMBL" id="SNWH01000007">
    <property type="protein sequence ID" value="TDO08709.1"/>
    <property type="molecule type" value="Genomic_DNA"/>
</dbReference>
<name>A0A4V3C025_9GAMM</name>
<dbReference type="RefSeq" id="WP_133483087.1">
    <property type="nucleotide sequence ID" value="NZ_SNWH01000007.1"/>
</dbReference>
<evidence type="ECO:0000256" key="1">
    <source>
        <dbReference type="ARBA" id="ARBA00004167"/>
    </source>
</evidence>